<evidence type="ECO:0000313" key="2">
    <source>
        <dbReference type="EMBL" id="KZT69743.1"/>
    </source>
</evidence>
<gene>
    <name evidence="2" type="ORF">DAEQUDRAFT_811267</name>
</gene>
<dbReference type="Proteomes" id="UP000076727">
    <property type="component" value="Unassembled WGS sequence"/>
</dbReference>
<evidence type="ECO:0000313" key="3">
    <source>
        <dbReference type="Proteomes" id="UP000076727"/>
    </source>
</evidence>
<reference evidence="2 3" key="1">
    <citation type="journal article" date="2016" name="Mol. Biol. Evol.">
        <title>Comparative Genomics of Early-Diverging Mushroom-Forming Fungi Provides Insights into the Origins of Lignocellulose Decay Capabilities.</title>
        <authorList>
            <person name="Nagy L.G."/>
            <person name="Riley R."/>
            <person name="Tritt A."/>
            <person name="Adam C."/>
            <person name="Daum C."/>
            <person name="Floudas D."/>
            <person name="Sun H."/>
            <person name="Yadav J.S."/>
            <person name="Pangilinan J."/>
            <person name="Larsson K.H."/>
            <person name="Matsuura K."/>
            <person name="Barry K."/>
            <person name="Labutti K."/>
            <person name="Kuo R."/>
            <person name="Ohm R.A."/>
            <person name="Bhattacharya S.S."/>
            <person name="Shirouzu T."/>
            <person name="Yoshinaga Y."/>
            <person name="Martin F.M."/>
            <person name="Grigoriev I.V."/>
            <person name="Hibbett D.S."/>
        </authorList>
    </citation>
    <scope>NUCLEOTIDE SEQUENCE [LARGE SCALE GENOMIC DNA]</scope>
    <source>
        <strain evidence="2 3">L-15889</strain>
    </source>
</reference>
<sequence>MDYSAPVRPATPLPPIHEDMSPEEFPARCESRMSQRPQLRRTPASYRLPKLYSFDDEDDFDDDSDPAFSPALFSYPQASFTSRGFDTNDHADYCADMDEDDDFGELIRFRLDDADAQDAFPPPSLAPLLLPQAEPVPCTEDIFCTHTPPAYHGFSYHALALVKRVWNCRRAHWSSRTSPGSPDPSAAYDGIALPLSEPDYPLPDDYASPAAATPAPESRVAAADPDVPIYPRLGDLCSLRDARAAAVDRAFCNFPLYTIRKVLYLDDMLDRAAGRADAVGVLCAQFARAMALDGDADLPSLERVAERGWETTSFARWRVLLEKTTGRPIPLSAVSELANMSSDLSLSTDQNQEFDRAPQRPKTPTFFLLDDDDEDEDEEDRPGVSSDSDEGWNEISLESPERRGASMNAPVFFFDRRMMPHPMPVGHPCPGIMAH</sequence>
<protein>
    <submittedName>
        <fullName evidence="2">Uncharacterized protein</fullName>
    </submittedName>
</protein>
<evidence type="ECO:0000256" key="1">
    <source>
        <dbReference type="SAM" id="MobiDB-lite"/>
    </source>
</evidence>
<feature type="region of interest" description="Disordered" evidence="1">
    <location>
        <begin position="1"/>
        <end position="42"/>
    </location>
</feature>
<dbReference type="AlphaFoldDB" id="A0A165QPA7"/>
<dbReference type="OrthoDB" id="2921613at2759"/>
<name>A0A165QPA7_9APHY</name>
<feature type="compositionally biased region" description="Acidic residues" evidence="1">
    <location>
        <begin position="369"/>
        <end position="380"/>
    </location>
</feature>
<keyword evidence="3" id="KW-1185">Reference proteome</keyword>
<proteinExistence type="predicted"/>
<feature type="compositionally biased region" description="Basic and acidic residues" evidence="1">
    <location>
        <begin position="16"/>
        <end position="33"/>
    </location>
</feature>
<feature type="region of interest" description="Disordered" evidence="1">
    <location>
        <begin position="346"/>
        <end position="403"/>
    </location>
</feature>
<dbReference type="EMBL" id="KV429056">
    <property type="protein sequence ID" value="KZT69743.1"/>
    <property type="molecule type" value="Genomic_DNA"/>
</dbReference>
<accession>A0A165QPA7</accession>
<organism evidence="2 3">
    <name type="scientific">Daedalea quercina L-15889</name>
    <dbReference type="NCBI Taxonomy" id="1314783"/>
    <lineage>
        <taxon>Eukaryota</taxon>
        <taxon>Fungi</taxon>
        <taxon>Dikarya</taxon>
        <taxon>Basidiomycota</taxon>
        <taxon>Agaricomycotina</taxon>
        <taxon>Agaricomycetes</taxon>
        <taxon>Polyporales</taxon>
        <taxon>Fomitopsis</taxon>
    </lineage>
</organism>